<evidence type="ECO:0000313" key="3">
    <source>
        <dbReference type="Proteomes" id="UP000597507"/>
    </source>
</evidence>
<dbReference type="EMBL" id="BMKS01000018">
    <property type="protein sequence ID" value="GGG48408.1"/>
    <property type="molecule type" value="Genomic_DNA"/>
</dbReference>
<proteinExistence type="predicted"/>
<accession>A0A8J2ZED3</accession>
<evidence type="ECO:0000256" key="1">
    <source>
        <dbReference type="SAM" id="Phobius"/>
    </source>
</evidence>
<protein>
    <submittedName>
        <fullName evidence="2">Uncharacterized protein</fullName>
    </submittedName>
</protein>
<keyword evidence="1" id="KW-1133">Transmembrane helix</keyword>
<comment type="caution">
    <text evidence="2">The sequence shown here is derived from an EMBL/GenBank/DDBJ whole genome shotgun (WGS) entry which is preliminary data.</text>
</comment>
<keyword evidence="1" id="KW-0812">Transmembrane</keyword>
<keyword evidence="1" id="KW-0472">Membrane</keyword>
<dbReference type="Proteomes" id="UP000597507">
    <property type="component" value="Unassembled WGS sequence"/>
</dbReference>
<gene>
    <name evidence="2" type="ORF">GCM10010964_39710</name>
</gene>
<feature type="transmembrane region" description="Helical" evidence="1">
    <location>
        <begin position="12"/>
        <end position="31"/>
    </location>
</feature>
<reference evidence="2 3" key="1">
    <citation type="journal article" date="2014" name="Int. J. Syst. Evol. Microbiol.">
        <title>Complete genome sequence of Corynebacterium casei LMG S-19264T (=DSM 44701T), isolated from a smear-ripened cheese.</title>
        <authorList>
            <consortium name="US DOE Joint Genome Institute (JGI-PGF)"/>
            <person name="Walter F."/>
            <person name="Albersmeier A."/>
            <person name="Kalinowski J."/>
            <person name="Ruckert C."/>
        </authorList>
    </citation>
    <scope>NUCLEOTIDE SEQUENCE [LARGE SCALE GENOMIC DNA]</scope>
    <source>
        <strain evidence="2 3">CGMCC 1.16330</strain>
    </source>
</reference>
<organism evidence="2 3">
    <name type="scientific">Caldovatus sediminis</name>
    <dbReference type="NCBI Taxonomy" id="2041189"/>
    <lineage>
        <taxon>Bacteria</taxon>
        <taxon>Pseudomonadati</taxon>
        <taxon>Pseudomonadota</taxon>
        <taxon>Alphaproteobacteria</taxon>
        <taxon>Acetobacterales</taxon>
        <taxon>Roseomonadaceae</taxon>
        <taxon>Caldovatus</taxon>
    </lineage>
</organism>
<name>A0A8J2ZED3_9PROT</name>
<sequence>MCRKVPARSSARSAAVLLGMAWVTGLALRLARRKGRRLPGLSAVPRAASIAHPLAVRRA</sequence>
<dbReference type="AlphaFoldDB" id="A0A8J2ZED3"/>
<keyword evidence="3" id="KW-1185">Reference proteome</keyword>
<evidence type="ECO:0000313" key="2">
    <source>
        <dbReference type="EMBL" id="GGG48408.1"/>
    </source>
</evidence>